<dbReference type="GeneID" id="115750515"/>
<dbReference type="RefSeq" id="XP_048128693.1">
    <property type="nucleotide sequence ID" value="XM_048272736.1"/>
</dbReference>
<keyword evidence="1" id="KW-1133">Transmembrane helix</keyword>
<name>A0ABM3GWH0_9MYRT</name>
<evidence type="ECO:0000256" key="1">
    <source>
        <dbReference type="SAM" id="Phobius"/>
    </source>
</evidence>
<keyword evidence="1" id="KW-0812">Transmembrane</keyword>
<accession>A0ABM3GWH0</accession>
<feature type="transmembrane region" description="Helical" evidence="1">
    <location>
        <begin position="38"/>
        <end position="60"/>
    </location>
</feature>
<feature type="transmembrane region" description="Helical" evidence="1">
    <location>
        <begin position="6"/>
        <end position="26"/>
    </location>
</feature>
<reference evidence="3" key="1">
    <citation type="submission" date="2025-08" db="UniProtKB">
        <authorList>
            <consortium name="RefSeq"/>
        </authorList>
    </citation>
    <scope>IDENTIFICATION</scope>
    <source>
        <tissue evidence="3">Leaf</tissue>
    </source>
</reference>
<gene>
    <name evidence="3" type="primary">LOC115750515</name>
</gene>
<dbReference type="Proteomes" id="UP000827889">
    <property type="component" value="Chromosome 11"/>
</dbReference>
<dbReference type="PANTHER" id="PTHR35770:SF1">
    <property type="entry name" value="U2 SMALL NUCLEAR RIBONUCLEOPROTEIN AUXILIARY FACTOR-LIKE PROTEIN"/>
    <property type="match status" value="1"/>
</dbReference>
<sequence length="250" mass="27795">MSTLQTLLTSGFTSLIFTPILGRLFVLFMSSRTWDCEYVMFFNGIAGLFTSSYWWCTILWNEGSGSDCLIEKKRDNIGIGGSWSEFIDYFVASIKSEDVKLVMHGQSDSGGATSAKLVAQKAKGMPLILVTLVKLVDFAARELMGNLSMQLFMALKNTRTSLAEEQERSRQLTKLITAEKNESIQNKLESFSKKQKLPITSALAMSDASDPSTEKVVVQDATSTRVTNRVVPSHRRSKVRGVLLQNPEDD</sequence>
<evidence type="ECO:0000313" key="2">
    <source>
        <dbReference type="Proteomes" id="UP000827889"/>
    </source>
</evidence>
<proteinExistence type="predicted"/>
<evidence type="ECO:0000313" key="3">
    <source>
        <dbReference type="RefSeq" id="XP_048128693.1"/>
    </source>
</evidence>
<organism evidence="2 3">
    <name type="scientific">Rhodamnia argentea</name>
    <dbReference type="NCBI Taxonomy" id="178133"/>
    <lineage>
        <taxon>Eukaryota</taxon>
        <taxon>Viridiplantae</taxon>
        <taxon>Streptophyta</taxon>
        <taxon>Embryophyta</taxon>
        <taxon>Tracheophyta</taxon>
        <taxon>Spermatophyta</taxon>
        <taxon>Magnoliopsida</taxon>
        <taxon>eudicotyledons</taxon>
        <taxon>Gunneridae</taxon>
        <taxon>Pentapetalae</taxon>
        <taxon>rosids</taxon>
        <taxon>malvids</taxon>
        <taxon>Myrtales</taxon>
        <taxon>Myrtaceae</taxon>
        <taxon>Myrtoideae</taxon>
        <taxon>Myrteae</taxon>
        <taxon>Australasian group</taxon>
        <taxon>Rhodamnia</taxon>
    </lineage>
</organism>
<keyword evidence="1" id="KW-0472">Membrane</keyword>
<keyword evidence="2" id="KW-1185">Reference proteome</keyword>
<protein>
    <submittedName>
        <fullName evidence="3">Photosystem I assembly protein Ycf4 isoform X1</fullName>
    </submittedName>
</protein>
<dbReference type="PANTHER" id="PTHR35770">
    <property type="entry name" value="U2 SMALL NUCLEAR RIBONUCLEOPROTEIN AUXILIARY FACTOR-LIKE PROTEIN"/>
    <property type="match status" value="1"/>
</dbReference>